<keyword evidence="5" id="KW-1185">Reference proteome</keyword>
<sequence>MTASDSRHHRDPERLKENRREFSGALVLKMSKTPSTDGIDSHDAGREEVELVRRQYLESEQRFRALLESLPKVAVQGYDRDRRVIYWNEGSTRLYGYTAEEAQGQLLEDLIIPAFMRDEVIQAHGAWIKEGVEIPAEELELKHKTGELVSVFSQHLMLNEHTDSPLMFCVDVDLSDQKRAHRDLEFATHFDRLTHLPNRQTFEVDLDSLLDSCRRQGNGLATIYLDIDHFVEINDALGYDQGDRLLIELTRRLRECQRVTDLVSRVSSDEFVLAFPGVHLAPDVRRVVRHVQNVFREPFVLDGRECQVTACLGVALFPENGESSRELIRNADVAKNRAKLDGQGVVRFFQQKLHDELVRQHYLSARLEEALDNGEFSLHYQPQVSAASGRIENLEALIRWEPAEGPPISPAEFIPLAERSGVIHRLGDWVIEEACRQQVEWRAKGFHQHRIDINVSGRQLVRPDALKSFEDTLQRHGLGPRDIGIELTENVLIEADETVLEDLWRLYHRGIRIAIDDFGTGYSSLSYLKHFPVTALKIDRSFIHDAPIQPKDRAIMEGAIFIGHRLGLEVVAEGVENAEQLSLLREMHCDLIQGFFFYRPMPAKEIDRLLGGFVPGHEGLSS</sequence>
<feature type="domain" description="EAL" evidence="2">
    <location>
        <begin position="360"/>
        <end position="614"/>
    </location>
</feature>
<name>A0A1G9Y7B2_9GAMM</name>
<dbReference type="CDD" id="cd01948">
    <property type="entry name" value="EAL"/>
    <property type="match status" value="1"/>
</dbReference>
<dbReference type="Proteomes" id="UP000199677">
    <property type="component" value="Unassembled WGS sequence"/>
</dbReference>
<protein>
    <submittedName>
        <fullName evidence="4">PAS domain S-box-containing protein/diguanylate cyclase (GGDEF) domain-containing protein</fullName>
    </submittedName>
</protein>
<evidence type="ECO:0000313" key="4">
    <source>
        <dbReference type="EMBL" id="SDN04526.1"/>
    </source>
</evidence>
<accession>A0A1G9Y7B2</accession>
<dbReference type="Pfam" id="PF08447">
    <property type="entry name" value="PAS_3"/>
    <property type="match status" value="1"/>
</dbReference>
<dbReference type="PROSITE" id="PS50112">
    <property type="entry name" value="PAS"/>
    <property type="match status" value="1"/>
</dbReference>
<dbReference type="InterPro" id="IPR000014">
    <property type="entry name" value="PAS"/>
</dbReference>
<dbReference type="InterPro" id="IPR013655">
    <property type="entry name" value="PAS_fold_3"/>
</dbReference>
<evidence type="ECO:0000259" key="2">
    <source>
        <dbReference type="PROSITE" id="PS50883"/>
    </source>
</evidence>
<dbReference type="PANTHER" id="PTHR44757:SF2">
    <property type="entry name" value="BIOFILM ARCHITECTURE MAINTENANCE PROTEIN MBAA"/>
    <property type="match status" value="1"/>
</dbReference>
<dbReference type="Gene3D" id="3.30.450.20">
    <property type="entry name" value="PAS domain"/>
    <property type="match status" value="1"/>
</dbReference>
<dbReference type="InterPro" id="IPR001633">
    <property type="entry name" value="EAL_dom"/>
</dbReference>
<dbReference type="SMART" id="SM00267">
    <property type="entry name" value="GGDEF"/>
    <property type="match status" value="1"/>
</dbReference>
<dbReference type="InterPro" id="IPR000160">
    <property type="entry name" value="GGDEF_dom"/>
</dbReference>
<dbReference type="SUPFAM" id="SSF55785">
    <property type="entry name" value="PYP-like sensor domain (PAS domain)"/>
    <property type="match status" value="1"/>
</dbReference>
<dbReference type="InterPro" id="IPR035965">
    <property type="entry name" value="PAS-like_dom_sf"/>
</dbReference>
<dbReference type="SMART" id="SM00052">
    <property type="entry name" value="EAL"/>
    <property type="match status" value="1"/>
</dbReference>
<organism evidence="4 5">
    <name type="scientific">Vreelandella arcis</name>
    <dbReference type="NCBI Taxonomy" id="416873"/>
    <lineage>
        <taxon>Bacteria</taxon>
        <taxon>Pseudomonadati</taxon>
        <taxon>Pseudomonadota</taxon>
        <taxon>Gammaproteobacteria</taxon>
        <taxon>Oceanospirillales</taxon>
        <taxon>Halomonadaceae</taxon>
        <taxon>Vreelandella</taxon>
    </lineage>
</organism>
<dbReference type="PROSITE" id="PS50883">
    <property type="entry name" value="EAL"/>
    <property type="match status" value="1"/>
</dbReference>
<dbReference type="Pfam" id="PF00990">
    <property type="entry name" value="GGDEF"/>
    <property type="match status" value="1"/>
</dbReference>
<feature type="domain" description="PAS" evidence="1">
    <location>
        <begin position="59"/>
        <end position="113"/>
    </location>
</feature>
<dbReference type="InterPro" id="IPR029787">
    <property type="entry name" value="Nucleotide_cyclase"/>
</dbReference>
<dbReference type="PANTHER" id="PTHR44757">
    <property type="entry name" value="DIGUANYLATE CYCLASE DGCP"/>
    <property type="match status" value="1"/>
</dbReference>
<dbReference type="Gene3D" id="3.30.70.270">
    <property type="match status" value="1"/>
</dbReference>
<dbReference type="CDD" id="cd00130">
    <property type="entry name" value="PAS"/>
    <property type="match status" value="1"/>
</dbReference>
<reference evidence="5" key="1">
    <citation type="submission" date="2016-10" db="EMBL/GenBank/DDBJ databases">
        <authorList>
            <person name="Varghese N."/>
            <person name="Submissions S."/>
        </authorList>
    </citation>
    <scope>NUCLEOTIDE SEQUENCE [LARGE SCALE GENOMIC DNA]</scope>
    <source>
        <strain evidence="5">CGMCC 1.6494</strain>
    </source>
</reference>
<dbReference type="EMBL" id="FNII01000002">
    <property type="protein sequence ID" value="SDN04526.1"/>
    <property type="molecule type" value="Genomic_DNA"/>
</dbReference>
<dbReference type="InterPro" id="IPR043128">
    <property type="entry name" value="Rev_trsase/Diguanyl_cyclase"/>
</dbReference>
<feature type="domain" description="GGDEF" evidence="3">
    <location>
        <begin position="218"/>
        <end position="351"/>
    </location>
</feature>
<dbReference type="STRING" id="416873.SAMN04487951_10224"/>
<dbReference type="SMART" id="SM00091">
    <property type="entry name" value="PAS"/>
    <property type="match status" value="1"/>
</dbReference>
<dbReference type="SUPFAM" id="SSF55073">
    <property type="entry name" value="Nucleotide cyclase"/>
    <property type="match status" value="1"/>
</dbReference>
<dbReference type="NCBIfam" id="TIGR00229">
    <property type="entry name" value="sensory_box"/>
    <property type="match status" value="1"/>
</dbReference>
<evidence type="ECO:0000313" key="5">
    <source>
        <dbReference type="Proteomes" id="UP000199677"/>
    </source>
</evidence>
<evidence type="ECO:0000259" key="1">
    <source>
        <dbReference type="PROSITE" id="PS50112"/>
    </source>
</evidence>
<dbReference type="CDD" id="cd01949">
    <property type="entry name" value="GGDEF"/>
    <property type="match status" value="1"/>
</dbReference>
<evidence type="ECO:0000259" key="3">
    <source>
        <dbReference type="PROSITE" id="PS50887"/>
    </source>
</evidence>
<dbReference type="InterPro" id="IPR052155">
    <property type="entry name" value="Biofilm_reg_signaling"/>
</dbReference>
<gene>
    <name evidence="4" type="ORF">SAMN04487951_10224</name>
</gene>
<dbReference type="AlphaFoldDB" id="A0A1G9Y7B2"/>
<dbReference type="NCBIfam" id="TIGR00254">
    <property type="entry name" value="GGDEF"/>
    <property type="match status" value="1"/>
</dbReference>
<dbReference type="InterPro" id="IPR035919">
    <property type="entry name" value="EAL_sf"/>
</dbReference>
<proteinExistence type="predicted"/>
<dbReference type="SUPFAM" id="SSF141868">
    <property type="entry name" value="EAL domain-like"/>
    <property type="match status" value="1"/>
</dbReference>
<dbReference type="Pfam" id="PF00563">
    <property type="entry name" value="EAL"/>
    <property type="match status" value="1"/>
</dbReference>
<dbReference type="Gene3D" id="3.20.20.450">
    <property type="entry name" value="EAL domain"/>
    <property type="match status" value="1"/>
</dbReference>
<dbReference type="PROSITE" id="PS50887">
    <property type="entry name" value="GGDEF"/>
    <property type="match status" value="1"/>
</dbReference>